<keyword evidence="5" id="KW-0418">Kinase</keyword>
<comment type="catalytic activity">
    <reaction evidence="7">
        <text>L-threonyl-[protein] + ATP = O-phospho-L-threonyl-[protein] + ADP + H(+)</text>
        <dbReference type="Rhea" id="RHEA:46608"/>
        <dbReference type="Rhea" id="RHEA-COMP:11060"/>
        <dbReference type="Rhea" id="RHEA-COMP:11605"/>
        <dbReference type="ChEBI" id="CHEBI:15378"/>
        <dbReference type="ChEBI" id="CHEBI:30013"/>
        <dbReference type="ChEBI" id="CHEBI:30616"/>
        <dbReference type="ChEBI" id="CHEBI:61977"/>
        <dbReference type="ChEBI" id="CHEBI:456216"/>
        <dbReference type="EC" id="2.7.11.1"/>
    </reaction>
</comment>
<dbReference type="Pfam" id="PF00069">
    <property type="entry name" value="Pkinase"/>
    <property type="match status" value="1"/>
</dbReference>
<reference evidence="12" key="1">
    <citation type="submission" date="2021-01" db="EMBL/GenBank/DDBJ databases">
        <authorList>
            <person name="Corre E."/>
            <person name="Pelletier E."/>
            <person name="Niang G."/>
            <person name="Scheremetjew M."/>
            <person name="Finn R."/>
            <person name="Kale V."/>
            <person name="Holt S."/>
            <person name="Cochrane G."/>
            <person name="Meng A."/>
            <person name="Brown T."/>
            <person name="Cohen L."/>
        </authorList>
    </citation>
    <scope>NUCLEOTIDE SEQUENCE</scope>
    <source>
        <strain evidence="12">CCAP 1951/1</strain>
    </source>
</reference>
<evidence type="ECO:0000256" key="9">
    <source>
        <dbReference type="PROSITE-ProRule" id="PRU10141"/>
    </source>
</evidence>
<dbReference type="AlphaFoldDB" id="A0A7S1M7B8"/>
<keyword evidence="2" id="KW-0723">Serine/threonine-protein kinase</keyword>
<dbReference type="InterPro" id="IPR051131">
    <property type="entry name" value="NEK_Ser/Thr_kinase_NIMA"/>
</dbReference>
<feature type="binding site" evidence="9">
    <location>
        <position position="57"/>
    </location>
    <ligand>
        <name>ATP</name>
        <dbReference type="ChEBI" id="CHEBI:30616"/>
    </ligand>
</feature>
<evidence type="ECO:0000256" key="2">
    <source>
        <dbReference type="ARBA" id="ARBA00022527"/>
    </source>
</evidence>
<keyword evidence="4 9" id="KW-0547">Nucleotide-binding</keyword>
<keyword evidence="6 9" id="KW-0067">ATP-binding</keyword>
<evidence type="ECO:0000256" key="4">
    <source>
        <dbReference type="ARBA" id="ARBA00022741"/>
    </source>
</evidence>
<feature type="domain" description="Protein kinase" evidence="11">
    <location>
        <begin position="28"/>
        <end position="314"/>
    </location>
</feature>
<evidence type="ECO:0000256" key="6">
    <source>
        <dbReference type="ARBA" id="ARBA00022840"/>
    </source>
</evidence>
<name>A0A7S1M7B8_NEODS</name>
<evidence type="ECO:0000256" key="7">
    <source>
        <dbReference type="ARBA" id="ARBA00047899"/>
    </source>
</evidence>
<evidence type="ECO:0000256" key="5">
    <source>
        <dbReference type="ARBA" id="ARBA00022777"/>
    </source>
</evidence>
<evidence type="ECO:0000256" key="1">
    <source>
        <dbReference type="ARBA" id="ARBA00012513"/>
    </source>
</evidence>
<feature type="region of interest" description="Disordered" evidence="10">
    <location>
        <begin position="581"/>
        <end position="612"/>
    </location>
</feature>
<proteinExistence type="predicted"/>
<dbReference type="PANTHER" id="PTHR44899">
    <property type="entry name" value="CAMK FAMILY PROTEIN KINASE"/>
    <property type="match status" value="1"/>
</dbReference>
<dbReference type="PROSITE" id="PS00108">
    <property type="entry name" value="PROTEIN_KINASE_ST"/>
    <property type="match status" value="1"/>
</dbReference>
<dbReference type="EMBL" id="HBGF01028270">
    <property type="protein sequence ID" value="CAD9123713.1"/>
    <property type="molecule type" value="Transcribed_RNA"/>
</dbReference>
<dbReference type="SUPFAM" id="SSF56112">
    <property type="entry name" value="Protein kinase-like (PK-like)"/>
    <property type="match status" value="1"/>
</dbReference>
<evidence type="ECO:0000256" key="3">
    <source>
        <dbReference type="ARBA" id="ARBA00022679"/>
    </source>
</evidence>
<accession>A0A7S1M7B8</accession>
<dbReference type="Gene3D" id="1.10.510.10">
    <property type="entry name" value="Transferase(Phosphotransferase) domain 1"/>
    <property type="match status" value="1"/>
</dbReference>
<dbReference type="PANTHER" id="PTHR44899:SF3">
    <property type="entry name" value="SERINE_THREONINE-PROTEIN KINASE NEK1"/>
    <property type="match status" value="1"/>
</dbReference>
<dbReference type="PROSITE" id="PS00107">
    <property type="entry name" value="PROTEIN_KINASE_ATP"/>
    <property type="match status" value="1"/>
</dbReference>
<gene>
    <name evidence="12" type="ORF">NDES1114_LOCUS18726</name>
</gene>
<dbReference type="InterPro" id="IPR000719">
    <property type="entry name" value="Prot_kinase_dom"/>
</dbReference>
<dbReference type="EC" id="2.7.11.1" evidence="1"/>
<dbReference type="InterPro" id="IPR017441">
    <property type="entry name" value="Protein_kinase_ATP_BS"/>
</dbReference>
<dbReference type="GO" id="GO:0005524">
    <property type="term" value="F:ATP binding"/>
    <property type="evidence" value="ECO:0007669"/>
    <property type="project" value="UniProtKB-UniRule"/>
</dbReference>
<evidence type="ECO:0000313" key="12">
    <source>
        <dbReference type="EMBL" id="CAD9123713.1"/>
    </source>
</evidence>
<sequence length="612" mass="67197">MSADGGDVCFADVLGPAPAPGKPAAFKYTYVQYLGRGGYGLTWVVKRTADDEKIVVKILSLQAAAGDAPPAQHKSTPSNPATVATGVASQLREVERTSFERVRAEMDNLEAISDHFGCTRLLDKYLINGHALLFLEFCDAGDLHHEISRMRKRGQYFGEDTAKIIFLQLLFALYHLHRMRMMHRDVKASNVLLCTSGLVKVGDFGLSATVEVAKTFCGTPTHLAPEVWERQQYGQRADIWSLGIVVYHILALQIPFTSRQYDTLRRQVCNGDYVRMSERNTQYSREFVDLCERMLTQDAARRPSALDLLRDPAVVPMVNRWPDLLANSSNVSQALRDDIMGCLVRDEVLALDSQGVYRAGPVLTLHQEPAPYIPPGGAAPPSPTVDGEHFAVDSDKTAAAVQRDSQLEDRLATAPETAEGPSAVAGILQQDAAKPAMPGGGSPTMKMVKKGIVWKAKSKGALWDPRGLLMHELSLALFPIERHVANVLVHDCVDSVKDGDFDSHSAPKQQTLRFQEVADIHPLPPVPVQLSAIGVDPAEGEADSTETLYPIRLVRRDNKQFDIAMNAEPERDEWLALMTKHRNAGTERRRRAMEDSAHASSGPVSPPAHGPA</sequence>
<dbReference type="InterPro" id="IPR008271">
    <property type="entry name" value="Ser/Thr_kinase_AS"/>
</dbReference>
<evidence type="ECO:0000256" key="10">
    <source>
        <dbReference type="SAM" id="MobiDB-lite"/>
    </source>
</evidence>
<keyword evidence="3" id="KW-0808">Transferase</keyword>
<dbReference type="PROSITE" id="PS50011">
    <property type="entry name" value="PROTEIN_KINASE_DOM"/>
    <property type="match status" value="1"/>
</dbReference>
<feature type="compositionally biased region" description="Basic and acidic residues" evidence="10">
    <location>
        <begin position="584"/>
        <end position="597"/>
    </location>
</feature>
<organism evidence="12">
    <name type="scientific">Neobodo designis</name>
    <name type="common">Flagellated protozoan</name>
    <name type="synonym">Bodo designis</name>
    <dbReference type="NCBI Taxonomy" id="312471"/>
    <lineage>
        <taxon>Eukaryota</taxon>
        <taxon>Discoba</taxon>
        <taxon>Euglenozoa</taxon>
        <taxon>Kinetoplastea</taxon>
        <taxon>Metakinetoplastina</taxon>
        <taxon>Neobodonida</taxon>
        <taxon>Neobodo</taxon>
    </lineage>
</organism>
<dbReference type="InterPro" id="IPR011009">
    <property type="entry name" value="Kinase-like_dom_sf"/>
</dbReference>
<dbReference type="GO" id="GO:0004674">
    <property type="term" value="F:protein serine/threonine kinase activity"/>
    <property type="evidence" value="ECO:0007669"/>
    <property type="project" value="UniProtKB-KW"/>
</dbReference>
<comment type="catalytic activity">
    <reaction evidence="8">
        <text>L-seryl-[protein] + ATP = O-phospho-L-seryl-[protein] + ADP + H(+)</text>
        <dbReference type="Rhea" id="RHEA:17989"/>
        <dbReference type="Rhea" id="RHEA-COMP:9863"/>
        <dbReference type="Rhea" id="RHEA-COMP:11604"/>
        <dbReference type="ChEBI" id="CHEBI:15378"/>
        <dbReference type="ChEBI" id="CHEBI:29999"/>
        <dbReference type="ChEBI" id="CHEBI:30616"/>
        <dbReference type="ChEBI" id="CHEBI:83421"/>
        <dbReference type="ChEBI" id="CHEBI:456216"/>
        <dbReference type="EC" id="2.7.11.1"/>
    </reaction>
</comment>
<protein>
    <recommendedName>
        <fullName evidence="1">non-specific serine/threonine protein kinase</fullName>
        <ecNumber evidence="1">2.7.11.1</ecNumber>
    </recommendedName>
</protein>
<dbReference type="SMART" id="SM00220">
    <property type="entry name" value="S_TKc"/>
    <property type="match status" value="1"/>
</dbReference>
<evidence type="ECO:0000256" key="8">
    <source>
        <dbReference type="ARBA" id="ARBA00048679"/>
    </source>
</evidence>
<evidence type="ECO:0000259" key="11">
    <source>
        <dbReference type="PROSITE" id="PS50011"/>
    </source>
</evidence>